<dbReference type="KEGG" id="fro:AALO17_01750"/>
<accession>A0A140DRN2</accession>
<dbReference type="STRING" id="1702221.AALO17_01750"/>
<evidence type="ECO:0000313" key="1">
    <source>
        <dbReference type="EMBL" id="AMK53309.1"/>
    </source>
</evidence>
<dbReference type="AlphaFoldDB" id="A0A140DRN2"/>
<proteinExistence type="predicted"/>
<organism evidence="1 2">
    <name type="scientific">Faecalibaculum rodentium</name>
    <dbReference type="NCBI Taxonomy" id="1702221"/>
    <lineage>
        <taxon>Bacteria</taxon>
        <taxon>Bacillati</taxon>
        <taxon>Bacillota</taxon>
        <taxon>Erysipelotrichia</taxon>
        <taxon>Erysipelotrichales</taxon>
        <taxon>Erysipelotrichaceae</taxon>
        <taxon>Faecalibaculum</taxon>
    </lineage>
</organism>
<dbReference type="Proteomes" id="UP000069771">
    <property type="component" value="Chromosome"/>
</dbReference>
<keyword evidence="2" id="KW-1185">Reference proteome</keyword>
<evidence type="ECO:0000313" key="2">
    <source>
        <dbReference type="Proteomes" id="UP000069771"/>
    </source>
</evidence>
<sequence length="51" mass="5706">MFTLSNDSDSASWKEMRWNPADAGFTDCGNSMHQQRAGWSVLHPVYATMVA</sequence>
<dbReference type="EMBL" id="CP011391">
    <property type="protein sequence ID" value="AMK53309.1"/>
    <property type="molecule type" value="Genomic_DNA"/>
</dbReference>
<name>A0A140DRN2_9FIRM</name>
<reference evidence="1 2" key="1">
    <citation type="journal article" date="2016" name="Gut Pathog.">
        <title>Whole genome sequencing of "Faecalibaculum rodentium" ALO17, isolated from C57BL/6J laboratory mouse feces.</title>
        <authorList>
            <person name="Lim S."/>
            <person name="Chang D.H."/>
            <person name="Ahn S."/>
            <person name="Kim B.C."/>
        </authorList>
    </citation>
    <scope>NUCLEOTIDE SEQUENCE [LARGE SCALE GENOMIC DNA]</scope>
    <source>
        <strain evidence="1 2">Alo17</strain>
    </source>
</reference>
<gene>
    <name evidence="1" type="ORF">AALO17_01750</name>
</gene>
<protein>
    <submittedName>
        <fullName evidence="1">Uncharacterized protein</fullName>
    </submittedName>
</protein>